<keyword evidence="2" id="KW-1185">Reference proteome</keyword>
<evidence type="ECO:0000313" key="2">
    <source>
        <dbReference type="Proteomes" id="UP000198521"/>
    </source>
</evidence>
<sequence>MPKLALHYEKELKGKFNINTLNFLFIFQVNCPGCFLHGIPLVNKLYSKYNQDVSFLGISTAFEDYEFNNLENTKKLIFNEQLVGETKTVFEKQGLSEYTESIDFPIAMDTIADKSFDLEKAAIHICSIHPDYNIWSTFEKNTLKNKVINYLKNLNRISVTFTLNQLRGTPSILIFNDQHEVLYNRFGHIPYDNISSNLNDLIKKFGKDT</sequence>
<dbReference type="InterPro" id="IPR036249">
    <property type="entry name" value="Thioredoxin-like_sf"/>
</dbReference>
<dbReference type="RefSeq" id="WP_091409204.1">
    <property type="nucleotide sequence ID" value="NZ_FOAB01000004.1"/>
</dbReference>
<dbReference type="SUPFAM" id="SSF52833">
    <property type="entry name" value="Thioredoxin-like"/>
    <property type="match status" value="1"/>
</dbReference>
<dbReference type="STRING" id="1038014.SAMN04487910_2654"/>
<dbReference type="EMBL" id="FOAB01000004">
    <property type="protein sequence ID" value="SEL50365.1"/>
    <property type="molecule type" value="Genomic_DNA"/>
</dbReference>
<accession>A0A1H7QRV7</accession>
<proteinExistence type="predicted"/>
<protein>
    <recommendedName>
        <fullName evidence="3">AhpC/TSA family protein</fullName>
    </recommendedName>
</protein>
<dbReference type="Proteomes" id="UP000198521">
    <property type="component" value="Unassembled WGS sequence"/>
</dbReference>
<dbReference type="Gene3D" id="3.40.30.10">
    <property type="entry name" value="Glutaredoxin"/>
    <property type="match status" value="1"/>
</dbReference>
<organism evidence="1 2">
    <name type="scientific">Aquimarina amphilecti</name>
    <dbReference type="NCBI Taxonomy" id="1038014"/>
    <lineage>
        <taxon>Bacteria</taxon>
        <taxon>Pseudomonadati</taxon>
        <taxon>Bacteroidota</taxon>
        <taxon>Flavobacteriia</taxon>
        <taxon>Flavobacteriales</taxon>
        <taxon>Flavobacteriaceae</taxon>
        <taxon>Aquimarina</taxon>
    </lineage>
</organism>
<dbReference type="OrthoDB" id="9811352at2"/>
<gene>
    <name evidence="1" type="ORF">SAMN04487910_2654</name>
</gene>
<dbReference type="AlphaFoldDB" id="A0A1H7QRV7"/>
<evidence type="ECO:0008006" key="3">
    <source>
        <dbReference type="Google" id="ProtNLM"/>
    </source>
</evidence>
<evidence type="ECO:0000313" key="1">
    <source>
        <dbReference type="EMBL" id="SEL50365.1"/>
    </source>
</evidence>
<name>A0A1H7QRV7_AQUAM</name>
<reference evidence="1 2" key="1">
    <citation type="submission" date="2016-10" db="EMBL/GenBank/DDBJ databases">
        <authorList>
            <person name="de Groot N.N."/>
        </authorList>
    </citation>
    <scope>NUCLEOTIDE SEQUENCE [LARGE SCALE GENOMIC DNA]</scope>
    <source>
        <strain evidence="1 2">DSM 25232</strain>
    </source>
</reference>